<evidence type="ECO:0000313" key="2">
    <source>
        <dbReference type="EMBL" id="TEB11781.1"/>
    </source>
</evidence>
<dbReference type="Pfam" id="PF14330">
    <property type="entry name" value="DUF4387"/>
    <property type="match status" value="1"/>
</dbReference>
<protein>
    <recommendedName>
        <fullName evidence="1">DUF4387 domain-containing protein</fullName>
    </recommendedName>
</protein>
<evidence type="ECO:0000313" key="3">
    <source>
        <dbReference type="Proteomes" id="UP000297597"/>
    </source>
</evidence>
<dbReference type="Proteomes" id="UP000297597">
    <property type="component" value="Unassembled WGS sequence"/>
</dbReference>
<name>A0A4Y7RSF4_9FIRM</name>
<feature type="domain" description="DUF4387" evidence="1">
    <location>
        <begin position="6"/>
        <end position="103"/>
    </location>
</feature>
<gene>
    <name evidence="2" type="ORF">Pmgp_01359</name>
</gene>
<proteinExistence type="predicted"/>
<dbReference type="InterPro" id="IPR025496">
    <property type="entry name" value="DUF4387"/>
</dbReference>
<reference evidence="2 3" key="1">
    <citation type="journal article" date="2018" name="Environ. Microbiol.">
        <title>Novel energy conservation strategies and behaviour of Pelotomaculum schinkii driving syntrophic propionate catabolism.</title>
        <authorList>
            <person name="Hidalgo-Ahumada C.A.P."/>
            <person name="Nobu M.K."/>
            <person name="Narihiro T."/>
            <person name="Tamaki H."/>
            <person name="Liu W.T."/>
            <person name="Kamagata Y."/>
            <person name="Stams A.J.M."/>
            <person name="Imachi H."/>
            <person name="Sousa D.Z."/>
        </authorList>
    </citation>
    <scope>NUCLEOTIDE SEQUENCE [LARGE SCALE GENOMIC DNA]</scope>
    <source>
        <strain evidence="2 3">MGP</strain>
    </source>
</reference>
<dbReference type="RefSeq" id="WP_134213225.1">
    <property type="nucleotide sequence ID" value="NZ_QFFZ01000011.1"/>
</dbReference>
<comment type="caution">
    <text evidence="2">The sequence shown here is derived from an EMBL/GenBank/DDBJ whole genome shotgun (WGS) entry which is preliminary data.</text>
</comment>
<organism evidence="2 3">
    <name type="scientific">Pelotomaculum propionicicum</name>
    <dbReference type="NCBI Taxonomy" id="258475"/>
    <lineage>
        <taxon>Bacteria</taxon>
        <taxon>Bacillati</taxon>
        <taxon>Bacillota</taxon>
        <taxon>Clostridia</taxon>
        <taxon>Eubacteriales</taxon>
        <taxon>Desulfotomaculaceae</taxon>
        <taxon>Pelotomaculum</taxon>
    </lineage>
</organism>
<sequence>MKKVKITELAEVIRSKNSGPYELTLDIIFKNRKFFKLARHSGIFRKELYARLYNISVEQVLDLVEFEQANAIKATIVRPVVSGGQGETDVYGAQQHAPLLSIEVPIVT</sequence>
<evidence type="ECO:0000259" key="1">
    <source>
        <dbReference type="Pfam" id="PF14330"/>
    </source>
</evidence>
<dbReference type="AlphaFoldDB" id="A0A4Y7RSF4"/>
<dbReference type="OrthoDB" id="9796125at2"/>
<dbReference type="EMBL" id="QFFZ01000011">
    <property type="protein sequence ID" value="TEB11781.1"/>
    <property type="molecule type" value="Genomic_DNA"/>
</dbReference>
<accession>A0A4Y7RSF4</accession>
<keyword evidence="3" id="KW-1185">Reference proteome</keyword>